<dbReference type="PANTHER" id="PTHR37701:SF17">
    <property type="entry name" value="METHYL BINDING DOMAIN117"/>
    <property type="match status" value="1"/>
</dbReference>
<dbReference type="Gene3D" id="3.30.160.60">
    <property type="entry name" value="Classic Zinc Finger"/>
    <property type="match status" value="1"/>
</dbReference>
<evidence type="ECO:0000259" key="3">
    <source>
        <dbReference type="PROSITE" id="PS50157"/>
    </source>
</evidence>
<protein>
    <recommendedName>
        <fullName evidence="3">C2H2-type domain-containing protein</fullName>
    </recommendedName>
</protein>
<sequence>MASENVRRSSISSTASFSPLFFCLLLVFDYWDMLQAAGLVALDNNKKEKLVSLASDIASISRNHEGQVTMKTGDLAEVQAGELLKCRKCTMTFMGKDDLLHHQSSSHRRRRSKIGTSLTDGVIIKSGQYECQFCHKRFSERRRYYGHIGAHVKYDVKNAEASIVTNASEGVDVASLGGVPNGGPLQEQPLEANRSVAKLFDASVNNELISDSPLSELSAGKIKPCTDNYGHDLNVEAHNKQDLLANKRIGTSLAEEPIDKPDRNAVLIPDKVAEVDEVMDDIAAKSNLYLGSEAALSSANRSDCESLGETNITECVARRRNEERGFESGLASPLLNEQKGSGLENNLVTSLVTVEETNLEPVSKSCSLSPKGIENTSDDRVPATNESTFGFCNSRADLDEDSATEVKQQPSSEGHTLVPSGNELYSNIDNVRGVVPEPDRVSNLTSLEKEIQHESPSVVSSWSERIPVTENCGNEVSTCTVEETRLEKASESSLLSLSSYDPTCGAENYVDTRASRQMEGPKLSEVQMFGNSEAIFPYGRSHSGVSADGLTSHKDRSLEFCSLIPSDNEQTFGVQANINRVYDTAAEKHGHGSSVSRLLTPSHIPGTSNNVYMVDNSRPVNEHNFDGVQNSGNHELSLSFGIPQTGLYADTTSIEQDFGNSSVVPATIEHNFGVQTSLGGLRNSIMEDPKQGRGPVSDLFSLSFDGQKGGFGNNINNLYSGGVWEGAKADEVKNSQNNKFVCGFSSSHGQPEGSVPGGMWRTGEENAMRSGLADTSNPLVQSSGTFRSFDIFSDKPEDGLFGIDDKYDNESAFEGLRLGRSEPVEFSFLTTQTSNTFQGNSKAFAYNPEMEQEFDSSFWLGKDALTPNIGGRNQVSTICVWCRNEFLHEPMHPGTETAYGSMCPTCRARIS</sequence>
<feature type="compositionally biased region" description="Polar residues" evidence="2">
    <location>
        <begin position="405"/>
        <end position="414"/>
    </location>
</feature>
<feature type="region of interest" description="Disordered" evidence="2">
    <location>
        <begin position="400"/>
        <end position="421"/>
    </location>
</feature>
<dbReference type="Proteomes" id="UP001188597">
    <property type="component" value="Unassembled WGS sequence"/>
</dbReference>
<feature type="region of interest" description="Disordered" evidence="2">
    <location>
        <begin position="363"/>
        <end position="387"/>
    </location>
</feature>
<dbReference type="SMART" id="SM00355">
    <property type="entry name" value="ZnF_C2H2"/>
    <property type="match status" value="2"/>
</dbReference>
<keyword evidence="1" id="KW-0862">Zinc</keyword>
<evidence type="ECO:0000313" key="4">
    <source>
        <dbReference type="EMBL" id="KAK3033917.1"/>
    </source>
</evidence>
<evidence type="ECO:0000256" key="2">
    <source>
        <dbReference type="SAM" id="MobiDB-lite"/>
    </source>
</evidence>
<proteinExistence type="predicted"/>
<evidence type="ECO:0000256" key="1">
    <source>
        <dbReference type="PROSITE-ProRule" id="PRU00042"/>
    </source>
</evidence>
<dbReference type="GO" id="GO:0008270">
    <property type="term" value="F:zinc ion binding"/>
    <property type="evidence" value="ECO:0007669"/>
    <property type="project" value="UniProtKB-KW"/>
</dbReference>
<keyword evidence="1" id="KW-0479">Metal-binding</keyword>
<dbReference type="PANTHER" id="PTHR37701">
    <property type="entry name" value="METHYL-CPG-BINDING DOMAIN-CONTAINING PROTEIN 8"/>
    <property type="match status" value="1"/>
</dbReference>
<dbReference type="AlphaFoldDB" id="A0AA89BEQ8"/>
<evidence type="ECO:0000313" key="5">
    <source>
        <dbReference type="Proteomes" id="UP001188597"/>
    </source>
</evidence>
<feature type="domain" description="C2H2-type" evidence="3">
    <location>
        <begin position="84"/>
        <end position="112"/>
    </location>
</feature>
<feature type="domain" description="C2H2-type" evidence="3">
    <location>
        <begin position="129"/>
        <end position="151"/>
    </location>
</feature>
<gene>
    <name evidence="4" type="ORF">RJ639_033552</name>
</gene>
<name>A0AA89BEQ8_9ASTE</name>
<dbReference type="InterPro" id="IPR013087">
    <property type="entry name" value="Znf_C2H2_type"/>
</dbReference>
<comment type="caution">
    <text evidence="4">The sequence shown here is derived from an EMBL/GenBank/DDBJ whole genome shotgun (WGS) entry which is preliminary data.</text>
</comment>
<keyword evidence="1" id="KW-0863">Zinc-finger</keyword>
<reference evidence="4" key="1">
    <citation type="submission" date="2022-12" db="EMBL/GenBank/DDBJ databases">
        <title>Draft genome assemblies for two species of Escallonia (Escalloniales).</title>
        <authorList>
            <person name="Chanderbali A."/>
            <person name="Dervinis C."/>
            <person name="Anghel I."/>
            <person name="Soltis D."/>
            <person name="Soltis P."/>
            <person name="Zapata F."/>
        </authorList>
    </citation>
    <scope>NUCLEOTIDE SEQUENCE</scope>
    <source>
        <strain evidence="4">UCBG64.0493</strain>
        <tissue evidence="4">Leaf</tissue>
    </source>
</reference>
<keyword evidence="5" id="KW-1185">Reference proteome</keyword>
<dbReference type="PROSITE" id="PS50157">
    <property type="entry name" value="ZINC_FINGER_C2H2_2"/>
    <property type="match status" value="2"/>
</dbReference>
<organism evidence="4 5">
    <name type="scientific">Escallonia herrerae</name>
    <dbReference type="NCBI Taxonomy" id="1293975"/>
    <lineage>
        <taxon>Eukaryota</taxon>
        <taxon>Viridiplantae</taxon>
        <taxon>Streptophyta</taxon>
        <taxon>Embryophyta</taxon>
        <taxon>Tracheophyta</taxon>
        <taxon>Spermatophyta</taxon>
        <taxon>Magnoliopsida</taxon>
        <taxon>eudicotyledons</taxon>
        <taxon>Gunneridae</taxon>
        <taxon>Pentapetalae</taxon>
        <taxon>asterids</taxon>
        <taxon>campanulids</taxon>
        <taxon>Escalloniales</taxon>
        <taxon>Escalloniaceae</taxon>
        <taxon>Escallonia</taxon>
    </lineage>
</organism>
<dbReference type="EMBL" id="JAVXUP010000219">
    <property type="protein sequence ID" value="KAK3033917.1"/>
    <property type="molecule type" value="Genomic_DNA"/>
</dbReference>
<dbReference type="InterPro" id="IPR037472">
    <property type="entry name" value="MBD8"/>
</dbReference>
<accession>A0AA89BEQ8</accession>
<dbReference type="PROSITE" id="PS00028">
    <property type="entry name" value="ZINC_FINGER_C2H2_1"/>
    <property type="match status" value="2"/>
</dbReference>